<comment type="caution">
    <text evidence="1">The sequence shown here is derived from an EMBL/GenBank/DDBJ whole genome shotgun (WGS) entry which is preliminary data.</text>
</comment>
<name>A0A845ABL4_9SPHN</name>
<proteinExistence type="predicted"/>
<gene>
    <name evidence="1" type="ORF">GRI39_12725</name>
</gene>
<dbReference type="Proteomes" id="UP000460561">
    <property type="component" value="Unassembled WGS sequence"/>
</dbReference>
<dbReference type="Gene3D" id="3.40.50.1000">
    <property type="entry name" value="HAD superfamily/HAD-like"/>
    <property type="match status" value="1"/>
</dbReference>
<organism evidence="1 2">
    <name type="scientific">Altericroceibacterium indicum</name>
    <dbReference type="NCBI Taxonomy" id="374177"/>
    <lineage>
        <taxon>Bacteria</taxon>
        <taxon>Pseudomonadati</taxon>
        <taxon>Pseudomonadota</taxon>
        <taxon>Alphaproteobacteria</taxon>
        <taxon>Sphingomonadales</taxon>
        <taxon>Erythrobacteraceae</taxon>
        <taxon>Altericroceibacterium</taxon>
    </lineage>
</organism>
<evidence type="ECO:0000313" key="2">
    <source>
        <dbReference type="Proteomes" id="UP000460561"/>
    </source>
</evidence>
<reference evidence="1 2" key="1">
    <citation type="submission" date="2019-12" db="EMBL/GenBank/DDBJ databases">
        <title>Genomic-based taxomic classification of the family Erythrobacteraceae.</title>
        <authorList>
            <person name="Xu L."/>
        </authorList>
    </citation>
    <scope>NUCLEOTIDE SEQUENCE [LARGE SCALE GENOMIC DNA]</scope>
    <source>
        <strain evidence="1 2">DSM 18604</strain>
    </source>
</reference>
<dbReference type="RefSeq" id="WP_160740105.1">
    <property type="nucleotide sequence ID" value="NZ_WTYQ01000005.1"/>
</dbReference>
<keyword evidence="2" id="KW-1185">Reference proteome</keyword>
<dbReference type="AlphaFoldDB" id="A0A845ABL4"/>
<sequence length="209" mass="23427">MNRPLLISDCDEVLLHMVRHFRDWLDEEHGVDFSLNGQPFVQSMTRQDTGENLSQEDTFRFLGLFFDTEMSRQTAIEGAVDAIAQIQRNADVVILTNLGDARNAARVEQLKQHGIDAPVFTNQGPKGEALRRIFDQYRPTRAVFVDDLAVHHASAAETVPEIGRLHFCGEATIAPHVSCAFQAGHADARIDNWAEALPWLLDNLHGETK</sequence>
<dbReference type="OrthoDB" id="7192139at2"/>
<dbReference type="InterPro" id="IPR036412">
    <property type="entry name" value="HAD-like_sf"/>
</dbReference>
<dbReference type="GO" id="GO:0016787">
    <property type="term" value="F:hydrolase activity"/>
    <property type="evidence" value="ECO:0007669"/>
    <property type="project" value="UniProtKB-KW"/>
</dbReference>
<keyword evidence="1" id="KW-0378">Hydrolase</keyword>
<dbReference type="SUPFAM" id="SSF56784">
    <property type="entry name" value="HAD-like"/>
    <property type="match status" value="1"/>
</dbReference>
<accession>A0A845ABL4</accession>
<evidence type="ECO:0000313" key="1">
    <source>
        <dbReference type="EMBL" id="MXP26897.1"/>
    </source>
</evidence>
<dbReference type="EMBL" id="WTYQ01000005">
    <property type="protein sequence ID" value="MXP26897.1"/>
    <property type="molecule type" value="Genomic_DNA"/>
</dbReference>
<protein>
    <submittedName>
        <fullName evidence="1">HAD family hydrolase</fullName>
    </submittedName>
</protein>
<dbReference type="InterPro" id="IPR023214">
    <property type="entry name" value="HAD_sf"/>
</dbReference>